<dbReference type="Gene3D" id="3.30.2140.10">
    <property type="entry name" value="Arylamine N-acetyltransferase"/>
    <property type="match status" value="1"/>
</dbReference>
<accession>A0A1S6QML7</accession>
<dbReference type="SUPFAM" id="SSF54001">
    <property type="entry name" value="Cysteine proteinases"/>
    <property type="match status" value="1"/>
</dbReference>
<dbReference type="PANTHER" id="PTHR11786:SF0">
    <property type="entry name" value="ARYLAMINE N-ACETYLTRANSFERASE 4-RELATED"/>
    <property type="match status" value="1"/>
</dbReference>
<evidence type="ECO:0000256" key="2">
    <source>
        <dbReference type="RuleBase" id="RU003452"/>
    </source>
</evidence>
<dbReference type="EMBL" id="KX817190">
    <property type="protein sequence ID" value="AQW35053.1"/>
    <property type="molecule type" value="Genomic_DNA"/>
</dbReference>
<dbReference type="InterPro" id="IPR038765">
    <property type="entry name" value="Papain-like_cys_pep_sf"/>
</dbReference>
<sequence length="294" mass="32894">MGQQTVRPDPQWGGDLLDLDAYLRRTGYDGPLDTSVETLFALHRAHKESIAFENLDVALGRGISLDLGDIGRKLVDGGRGGYCFEHNLLLAAVLERLGFPVTRLLARVRNGRRLTRYRAHTVLVVSAGLELWAVDAGFGAEGLIEPVRLGAGEVTKVGAWSWRVIREQDQWVLQTLHEDGWFDLYTFRVERHFAVDFEVSNYYTAHHERSTFTGKVIAMRGTEDVQQTLVDRELTTRHGDGRTERTALSGDAVVGLLRDTFAIRLTDRDARLLRQRLAALAPAPQDPIPTPQEA</sequence>
<name>A0A1S6QML7_9ACTN</name>
<keyword evidence="3" id="KW-0808">Transferase</keyword>
<dbReference type="PRINTS" id="PR01543">
    <property type="entry name" value="ANATRNSFRASE"/>
</dbReference>
<organism evidence="3">
    <name type="scientific">Streptomyces griseoruber</name>
    <dbReference type="NCBI Taxonomy" id="1943"/>
    <lineage>
        <taxon>Bacteria</taxon>
        <taxon>Bacillati</taxon>
        <taxon>Actinomycetota</taxon>
        <taxon>Actinomycetes</taxon>
        <taxon>Kitasatosporales</taxon>
        <taxon>Streptomycetaceae</taxon>
        <taxon>Streptomyces</taxon>
    </lineage>
</organism>
<dbReference type="GO" id="GO:0016407">
    <property type="term" value="F:acetyltransferase activity"/>
    <property type="evidence" value="ECO:0007669"/>
    <property type="project" value="InterPro"/>
</dbReference>
<dbReference type="PANTHER" id="PTHR11786">
    <property type="entry name" value="N-HYDROXYARYLAMINE O-ACETYLTRANSFERASE"/>
    <property type="match status" value="1"/>
</dbReference>
<evidence type="ECO:0000313" key="3">
    <source>
        <dbReference type="EMBL" id="AQW35053.1"/>
    </source>
</evidence>
<protein>
    <submittedName>
        <fullName evidence="3">Acetyltransferase</fullName>
    </submittedName>
</protein>
<dbReference type="Pfam" id="PF00797">
    <property type="entry name" value="Acetyltransf_2"/>
    <property type="match status" value="1"/>
</dbReference>
<dbReference type="Gene3D" id="2.40.128.150">
    <property type="entry name" value="Cysteine proteinases"/>
    <property type="match status" value="1"/>
</dbReference>
<evidence type="ECO:0000256" key="1">
    <source>
        <dbReference type="ARBA" id="ARBA00006547"/>
    </source>
</evidence>
<proteinExistence type="inferred from homology"/>
<dbReference type="SMR" id="A0A1S6QML7"/>
<reference evidence="3" key="1">
    <citation type="submission" date="2016-09" db="EMBL/GenBank/DDBJ databases">
        <authorList>
            <person name="Capua I."/>
            <person name="De Benedictis P."/>
            <person name="Joannis T."/>
            <person name="Lombin L.H."/>
            <person name="Cattoli G."/>
        </authorList>
    </citation>
    <scope>NUCLEOTIDE SEQUENCE</scope>
    <source>
        <strain evidence="3">Sgr29</strain>
    </source>
</reference>
<dbReference type="InterPro" id="IPR001447">
    <property type="entry name" value="Arylamine_N-AcTrfase"/>
</dbReference>
<comment type="similarity">
    <text evidence="1 2">Belongs to the arylamine N-acetyltransferase family.</text>
</comment>
<dbReference type="AlphaFoldDB" id="A0A1S6QML7"/>